<dbReference type="Proteomes" id="UP001140096">
    <property type="component" value="Unassembled WGS sequence"/>
</dbReference>
<name>A0ACC1LPS5_9FUNG</name>
<accession>A0ACC1LPS5</accession>
<sequence>MLRANNSPQLTPAAAAETGLPSNREASQEQAVPSPRAPGHSANGAQSKARVDFSALKQWAGTGKVKRRPTGNHHRRYRLGQWQSRSTCSWNPPTTPHNSGSVSGAGSRSLMSVDISHKPSESRRSSIISIQSGGNASENESDSDDEGKGPLAQMLLKENDEIWNNSAFRFTFYSPRTGTVRSTDVQTLRTDHADGLDALVRLATGDRSTDNSDSSSNDNVSSASGELAVPTIAQPPQLSVTSAESVPDIVLAEATSASTPDNEYLHPNYVRRQPQANKGLAARHQSSTATSAGAADAEADKANAEQSQIFWLDIMDPTDIDIMALTSIFDLHPLTTEELLLMRDEGLLQDTYKSFRHYDVLCYRTSAVSATSPRAAPPTAAGGVGVATGTTEVATAGDNNDSGSTVTKRRSFVHEIAHRVQTPWGDDESPDNGHDDLFASNKSSIAEKSRLGERARGARFPSLAAAGSRVAALFRLPGAAENMAVPEITLGPSRRSSLMPKPRGPAPEMRESAGDEVLDEPVPFYVIVLGNGVITLHCTKVPHVRNTIGRLMLDEELIRLTPDYITYLLLDDITDTLVPTTRLLELEVDAIDELVLILTRAEHDDVLKRIGIERRHALWLVRLLHGKAEVLRSIERRIHAKVAMDSSKSPYRLPPARRRGKSAIATASGLTSRLADDEDSGAGEEYDGDAQESQLLTSDEEEGDLYGWTRARPGRGDEQREDGGRHSAEGRHADVHDSARQQFQPDVTKYLADVHDHLIALTASVHHCERILARAHGNYLARINLELTHASNTTNQLATQMTVLAGIFLPLNLVAGIFGMNVKVPGRDRDDLRDFALILSAMAFFVIASLAVCRWRRII</sequence>
<proteinExistence type="predicted"/>
<protein>
    <submittedName>
        <fullName evidence="1">CorA metal ion transporter</fullName>
    </submittedName>
</protein>
<gene>
    <name evidence="1" type="primary">MNR2_1</name>
    <name evidence="1" type="ORF">H4S07_000773</name>
</gene>
<dbReference type="EMBL" id="JANBUP010000071">
    <property type="protein sequence ID" value="KAJ2813319.1"/>
    <property type="molecule type" value="Genomic_DNA"/>
</dbReference>
<reference evidence="1" key="1">
    <citation type="submission" date="2022-07" db="EMBL/GenBank/DDBJ databases">
        <title>Phylogenomic reconstructions and comparative analyses of Kickxellomycotina fungi.</title>
        <authorList>
            <person name="Reynolds N.K."/>
            <person name="Stajich J.E."/>
            <person name="Barry K."/>
            <person name="Grigoriev I.V."/>
            <person name="Crous P."/>
            <person name="Smith M.E."/>
        </authorList>
    </citation>
    <scope>NUCLEOTIDE SEQUENCE</scope>
    <source>
        <strain evidence="1">CBS 102833</strain>
    </source>
</reference>
<evidence type="ECO:0000313" key="1">
    <source>
        <dbReference type="EMBL" id="KAJ2813319.1"/>
    </source>
</evidence>
<organism evidence="1 2">
    <name type="scientific">Coemansia furcata</name>
    <dbReference type="NCBI Taxonomy" id="417177"/>
    <lineage>
        <taxon>Eukaryota</taxon>
        <taxon>Fungi</taxon>
        <taxon>Fungi incertae sedis</taxon>
        <taxon>Zoopagomycota</taxon>
        <taxon>Kickxellomycotina</taxon>
        <taxon>Kickxellomycetes</taxon>
        <taxon>Kickxellales</taxon>
        <taxon>Kickxellaceae</taxon>
        <taxon>Coemansia</taxon>
    </lineage>
</organism>
<evidence type="ECO:0000313" key="2">
    <source>
        <dbReference type="Proteomes" id="UP001140096"/>
    </source>
</evidence>
<keyword evidence="2" id="KW-1185">Reference proteome</keyword>
<comment type="caution">
    <text evidence="1">The sequence shown here is derived from an EMBL/GenBank/DDBJ whole genome shotgun (WGS) entry which is preliminary data.</text>
</comment>